<keyword evidence="4" id="KW-1185">Reference proteome</keyword>
<keyword evidence="2" id="KW-1133">Transmembrane helix</keyword>
<comment type="caution">
    <text evidence="3">The sequence shown here is derived from an EMBL/GenBank/DDBJ whole genome shotgun (WGS) entry which is preliminary data.</text>
</comment>
<organism evidence="3 4">
    <name type="scientific">Boletus edulis BED1</name>
    <dbReference type="NCBI Taxonomy" id="1328754"/>
    <lineage>
        <taxon>Eukaryota</taxon>
        <taxon>Fungi</taxon>
        <taxon>Dikarya</taxon>
        <taxon>Basidiomycota</taxon>
        <taxon>Agaricomycotina</taxon>
        <taxon>Agaricomycetes</taxon>
        <taxon>Agaricomycetidae</taxon>
        <taxon>Boletales</taxon>
        <taxon>Boletineae</taxon>
        <taxon>Boletaceae</taxon>
        <taxon>Boletoideae</taxon>
        <taxon>Boletus</taxon>
    </lineage>
</organism>
<evidence type="ECO:0000256" key="1">
    <source>
        <dbReference type="SAM" id="MobiDB-lite"/>
    </source>
</evidence>
<dbReference type="EMBL" id="WHUW01000300">
    <property type="protein sequence ID" value="KAF8415714.1"/>
    <property type="molecule type" value="Genomic_DNA"/>
</dbReference>
<reference evidence="3" key="1">
    <citation type="submission" date="2019-10" db="EMBL/GenBank/DDBJ databases">
        <authorList>
            <consortium name="DOE Joint Genome Institute"/>
            <person name="Kuo A."/>
            <person name="Miyauchi S."/>
            <person name="Kiss E."/>
            <person name="Drula E."/>
            <person name="Kohler A."/>
            <person name="Sanchez-Garcia M."/>
            <person name="Andreopoulos B."/>
            <person name="Barry K.W."/>
            <person name="Bonito G."/>
            <person name="Buee M."/>
            <person name="Carver A."/>
            <person name="Chen C."/>
            <person name="Cichocki N."/>
            <person name="Clum A."/>
            <person name="Culley D."/>
            <person name="Crous P.W."/>
            <person name="Fauchery L."/>
            <person name="Girlanda M."/>
            <person name="Hayes R."/>
            <person name="Keri Z."/>
            <person name="LaButti K."/>
            <person name="Lipzen A."/>
            <person name="Lombard V."/>
            <person name="Magnuson J."/>
            <person name="Maillard F."/>
            <person name="Morin E."/>
            <person name="Murat C."/>
            <person name="Nolan M."/>
            <person name="Ohm R."/>
            <person name="Pangilinan J."/>
            <person name="Pereira M."/>
            <person name="Perotto S."/>
            <person name="Peter M."/>
            <person name="Riley R."/>
            <person name="Sitrit Y."/>
            <person name="Stielow B."/>
            <person name="Szollosi G."/>
            <person name="Zifcakova L."/>
            <person name="Stursova M."/>
            <person name="Spatafora J.W."/>
            <person name="Tedersoo L."/>
            <person name="Vaario L.-M."/>
            <person name="Yamada A."/>
            <person name="Yan M."/>
            <person name="Wang P."/>
            <person name="Xu J."/>
            <person name="Bruns T."/>
            <person name="Baldrian P."/>
            <person name="Vilgalys R."/>
            <person name="Henrissat B."/>
            <person name="Grigoriev I.V."/>
            <person name="Hibbett D."/>
            <person name="Nagy L.G."/>
            <person name="Martin F.M."/>
        </authorList>
    </citation>
    <scope>NUCLEOTIDE SEQUENCE</scope>
    <source>
        <strain evidence="3">BED1</strain>
    </source>
</reference>
<accession>A0AAD4G562</accession>
<gene>
    <name evidence="3" type="ORF">L210DRAFT_3585052</name>
</gene>
<evidence type="ECO:0000313" key="4">
    <source>
        <dbReference type="Proteomes" id="UP001194468"/>
    </source>
</evidence>
<sequence length="170" mass="18181">MPVILSDIRVAHTHPDVFVHRWYARQSTSAPTSSNINVGWIILIVVGGITLMIGIIAKILRYAQIQRLARDASQPVVRDPGVRRGARVDFLRLGRSAAGRQENTEPLPAYSRTPPCGPDSSLPMTPTDGSPCADDNEGRTRTSGGAPDAGHAPQNNGATPNDLPPPYSSP</sequence>
<dbReference type="AlphaFoldDB" id="A0AAD4G562"/>
<dbReference type="Proteomes" id="UP001194468">
    <property type="component" value="Unassembled WGS sequence"/>
</dbReference>
<name>A0AAD4G562_BOLED</name>
<reference evidence="3" key="2">
    <citation type="journal article" date="2020" name="Nat. Commun.">
        <title>Large-scale genome sequencing of mycorrhizal fungi provides insights into the early evolution of symbiotic traits.</title>
        <authorList>
            <person name="Miyauchi S."/>
            <person name="Kiss E."/>
            <person name="Kuo A."/>
            <person name="Drula E."/>
            <person name="Kohler A."/>
            <person name="Sanchez-Garcia M."/>
            <person name="Morin E."/>
            <person name="Andreopoulos B."/>
            <person name="Barry K.W."/>
            <person name="Bonito G."/>
            <person name="Buee M."/>
            <person name="Carver A."/>
            <person name="Chen C."/>
            <person name="Cichocki N."/>
            <person name="Clum A."/>
            <person name="Culley D."/>
            <person name="Crous P.W."/>
            <person name="Fauchery L."/>
            <person name="Girlanda M."/>
            <person name="Hayes R.D."/>
            <person name="Keri Z."/>
            <person name="LaButti K."/>
            <person name="Lipzen A."/>
            <person name="Lombard V."/>
            <person name="Magnuson J."/>
            <person name="Maillard F."/>
            <person name="Murat C."/>
            <person name="Nolan M."/>
            <person name="Ohm R.A."/>
            <person name="Pangilinan J."/>
            <person name="Pereira M.F."/>
            <person name="Perotto S."/>
            <person name="Peter M."/>
            <person name="Pfister S."/>
            <person name="Riley R."/>
            <person name="Sitrit Y."/>
            <person name="Stielow J.B."/>
            <person name="Szollosi G."/>
            <person name="Zifcakova L."/>
            <person name="Stursova M."/>
            <person name="Spatafora J.W."/>
            <person name="Tedersoo L."/>
            <person name="Vaario L.M."/>
            <person name="Yamada A."/>
            <person name="Yan M."/>
            <person name="Wang P."/>
            <person name="Xu J."/>
            <person name="Bruns T."/>
            <person name="Baldrian P."/>
            <person name="Vilgalys R."/>
            <person name="Dunand C."/>
            <person name="Henrissat B."/>
            <person name="Grigoriev I.V."/>
            <person name="Hibbett D."/>
            <person name="Nagy L.G."/>
            <person name="Martin F.M."/>
        </authorList>
    </citation>
    <scope>NUCLEOTIDE SEQUENCE</scope>
    <source>
        <strain evidence="3">BED1</strain>
    </source>
</reference>
<protein>
    <submittedName>
        <fullName evidence="3">Uncharacterized protein</fullName>
    </submittedName>
</protein>
<evidence type="ECO:0000313" key="3">
    <source>
        <dbReference type="EMBL" id="KAF8415714.1"/>
    </source>
</evidence>
<feature type="transmembrane region" description="Helical" evidence="2">
    <location>
        <begin position="38"/>
        <end position="60"/>
    </location>
</feature>
<keyword evidence="2" id="KW-0812">Transmembrane</keyword>
<proteinExistence type="predicted"/>
<keyword evidence="2" id="KW-0472">Membrane</keyword>
<feature type="region of interest" description="Disordered" evidence="1">
    <location>
        <begin position="88"/>
        <end position="170"/>
    </location>
</feature>
<evidence type="ECO:0000256" key="2">
    <source>
        <dbReference type="SAM" id="Phobius"/>
    </source>
</evidence>